<dbReference type="EMBL" id="CP027806">
    <property type="protein sequence ID" value="AXJ02385.1"/>
    <property type="molecule type" value="Genomic_DNA"/>
</dbReference>
<reference evidence="8 9" key="1">
    <citation type="submission" date="2018-03" db="EMBL/GenBank/DDBJ databases">
        <title>Phenotypic and genomic properties of Cyclonatronum proteinivorum gen. nov., sp. nov., a haloalkaliphilic bacteroidete from soda lakes possessing Na+-translocating rhodopsin.</title>
        <authorList>
            <person name="Toshchakov S.V."/>
            <person name="Korzhenkov A."/>
            <person name="Samarov N.I."/>
            <person name="Kublanov I.V."/>
            <person name="Muntyan M.S."/>
            <person name="Sorokin D.Y."/>
        </authorList>
    </citation>
    <scope>NUCLEOTIDE SEQUENCE [LARGE SCALE GENOMIC DNA]</scope>
    <source>
        <strain evidence="8 9">Omega</strain>
    </source>
</reference>
<dbReference type="Pfam" id="PF00535">
    <property type="entry name" value="Glycos_transf_2"/>
    <property type="match status" value="1"/>
</dbReference>
<comment type="subcellular location">
    <subcellularLocation>
        <location evidence="1">Cell membrane</location>
    </subcellularLocation>
</comment>
<dbReference type="NCBIfam" id="TIGR04283">
    <property type="entry name" value="glyco_like_mftF"/>
    <property type="match status" value="1"/>
</dbReference>
<dbReference type="Gene3D" id="3.90.550.10">
    <property type="entry name" value="Spore Coat Polysaccharide Biosynthesis Protein SpsA, Chain A"/>
    <property type="match status" value="1"/>
</dbReference>
<dbReference type="SUPFAM" id="SSF53448">
    <property type="entry name" value="Nucleotide-diphospho-sugar transferases"/>
    <property type="match status" value="1"/>
</dbReference>
<evidence type="ECO:0000256" key="6">
    <source>
        <dbReference type="SAM" id="Phobius"/>
    </source>
</evidence>
<dbReference type="Proteomes" id="UP000254808">
    <property type="component" value="Chromosome"/>
</dbReference>
<evidence type="ECO:0000313" key="9">
    <source>
        <dbReference type="Proteomes" id="UP000254808"/>
    </source>
</evidence>
<evidence type="ECO:0000256" key="1">
    <source>
        <dbReference type="ARBA" id="ARBA00004236"/>
    </source>
</evidence>
<dbReference type="InterPro" id="IPR029044">
    <property type="entry name" value="Nucleotide-diphossugar_trans"/>
</dbReference>
<protein>
    <submittedName>
        <fullName evidence="8">Transferase 2, rSAM/selenodomain-associated</fullName>
    </submittedName>
</protein>
<dbReference type="OrthoDB" id="9815923at2"/>
<feature type="domain" description="Glycosyltransferase 2-like" evidence="7">
    <location>
        <begin position="7"/>
        <end position="125"/>
    </location>
</feature>
<evidence type="ECO:0000259" key="7">
    <source>
        <dbReference type="Pfam" id="PF00535"/>
    </source>
</evidence>
<dbReference type="GO" id="GO:0005886">
    <property type="term" value="C:plasma membrane"/>
    <property type="evidence" value="ECO:0007669"/>
    <property type="project" value="UniProtKB-SubCell"/>
</dbReference>
<dbReference type="PANTHER" id="PTHR43646:SF2">
    <property type="entry name" value="GLYCOSYLTRANSFERASE 2-LIKE DOMAIN-CONTAINING PROTEIN"/>
    <property type="match status" value="1"/>
</dbReference>
<dbReference type="InterPro" id="IPR001173">
    <property type="entry name" value="Glyco_trans_2-like"/>
</dbReference>
<keyword evidence="4 8" id="KW-0808">Transferase</keyword>
<dbReference type="AlphaFoldDB" id="A0A345UPI3"/>
<keyword evidence="6" id="KW-1133">Transmembrane helix</keyword>
<evidence type="ECO:0000256" key="3">
    <source>
        <dbReference type="ARBA" id="ARBA00022676"/>
    </source>
</evidence>
<dbReference type="RefSeq" id="WP_114985479.1">
    <property type="nucleotide sequence ID" value="NZ_CP027806.1"/>
</dbReference>
<evidence type="ECO:0000313" key="8">
    <source>
        <dbReference type="EMBL" id="AXJ02385.1"/>
    </source>
</evidence>
<accession>A0A345UPI3</accession>
<feature type="transmembrane region" description="Helical" evidence="6">
    <location>
        <begin position="200"/>
        <end position="218"/>
    </location>
</feature>
<dbReference type="PANTHER" id="PTHR43646">
    <property type="entry name" value="GLYCOSYLTRANSFERASE"/>
    <property type="match status" value="1"/>
</dbReference>
<evidence type="ECO:0000256" key="5">
    <source>
        <dbReference type="ARBA" id="ARBA00023136"/>
    </source>
</evidence>
<keyword evidence="3" id="KW-0328">Glycosyltransferase</keyword>
<dbReference type="InterPro" id="IPR026461">
    <property type="entry name" value="Trfase_2_rSAM/seldom_assoc"/>
</dbReference>
<keyword evidence="9" id="KW-1185">Reference proteome</keyword>
<evidence type="ECO:0000256" key="2">
    <source>
        <dbReference type="ARBA" id="ARBA00022475"/>
    </source>
</evidence>
<keyword evidence="2" id="KW-1003">Cell membrane</keyword>
<evidence type="ECO:0000256" key="4">
    <source>
        <dbReference type="ARBA" id="ARBA00022679"/>
    </source>
</evidence>
<name>A0A345UPI3_9BACT</name>
<dbReference type="CDD" id="cd02522">
    <property type="entry name" value="GT_2_like_a"/>
    <property type="match status" value="1"/>
</dbReference>
<organism evidence="8 9">
    <name type="scientific">Cyclonatronum proteinivorum</name>
    <dbReference type="NCBI Taxonomy" id="1457365"/>
    <lineage>
        <taxon>Bacteria</taxon>
        <taxon>Pseudomonadati</taxon>
        <taxon>Balneolota</taxon>
        <taxon>Balneolia</taxon>
        <taxon>Balneolales</taxon>
        <taxon>Cyclonatronaceae</taxon>
        <taxon>Cyclonatronum</taxon>
    </lineage>
</organism>
<dbReference type="KEGG" id="cprv:CYPRO_3151"/>
<dbReference type="GO" id="GO:0016757">
    <property type="term" value="F:glycosyltransferase activity"/>
    <property type="evidence" value="ECO:0007669"/>
    <property type="project" value="UniProtKB-KW"/>
</dbReference>
<proteinExistence type="predicted"/>
<gene>
    <name evidence="8" type="ORF">CYPRO_3151</name>
</gene>
<sequence length="236" mass="26971">MSKAFVSVIIPVYREAGHIGRLVHFLKPQLEQDGRAECLVVDAQSDDGTEAEARAAGARVLQSPRKGRAAQMNYGASKSRGTILFFLHADSYPPEGFLDDIRARVKEGAESGCYRLAFDEPLAVMRLYAWFTRFDVLPFRFGDQGLFVQRPVFEVEGGFDESLVVMEDNVFIRQLRRRKRFVIIPRQLTTSARKYRENGFVRLQLIFAAIFVLHYAGLSQEALVQFYRDVVRQNKI</sequence>
<keyword evidence="5 6" id="KW-0472">Membrane</keyword>
<keyword evidence="6" id="KW-0812">Transmembrane</keyword>